<keyword evidence="12" id="KW-0234">DNA repair</keyword>
<dbReference type="InterPro" id="IPR055455">
    <property type="entry name" value="HEAT_PSME4"/>
</dbReference>
<dbReference type="GO" id="GO:0015095">
    <property type="term" value="F:magnesium ion transmembrane transporter activity"/>
    <property type="evidence" value="ECO:0007669"/>
    <property type="project" value="InterPro"/>
</dbReference>
<evidence type="ECO:0008006" key="21">
    <source>
        <dbReference type="Google" id="ProtNLM"/>
    </source>
</evidence>
<dbReference type="InterPro" id="IPR016024">
    <property type="entry name" value="ARM-type_fold"/>
</dbReference>
<evidence type="ECO:0000256" key="2">
    <source>
        <dbReference type="ARBA" id="ARBA00004141"/>
    </source>
</evidence>
<evidence type="ECO:0000259" key="18">
    <source>
        <dbReference type="Pfam" id="PF23096"/>
    </source>
</evidence>
<evidence type="ECO:0000256" key="1">
    <source>
        <dbReference type="ARBA" id="ARBA00004123"/>
    </source>
</evidence>
<evidence type="ECO:0000256" key="13">
    <source>
        <dbReference type="ARBA" id="ARBA00023242"/>
    </source>
</evidence>
<evidence type="ECO:0000256" key="11">
    <source>
        <dbReference type="ARBA" id="ARBA00023136"/>
    </source>
</evidence>
<accession>A0A0G4N0G3</accession>
<dbReference type="Gene3D" id="1.20.58.340">
    <property type="entry name" value="Magnesium transport protein CorA, transmembrane region"/>
    <property type="match status" value="2"/>
</dbReference>
<evidence type="ECO:0000256" key="3">
    <source>
        <dbReference type="ARBA" id="ARBA00004496"/>
    </source>
</evidence>
<proteinExistence type="inferred from homology"/>
<protein>
    <recommendedName>
        <fullName evidence="21">Proteasome activator complex subunit 4 C-terminal domain-containing protein</fullName>
    </recommendedName>
</protein>
<evidence type="ECO:0000256" key="7">
    <source>
        <dbReference type="ARBA" id="ARBA00022692"/>
    </source>
</evidence>
<evidence type="ECO:0000313" key="19">
    <source>
        <dbReference type="EMBL" id="CRK40111.1"/>
    </source>
</evidence>
<dbReference type="EMBL" id="CVQI01031941">
    <property type="protein sequence ID" value="CRK40111.1"/>
    <property type="molecule type" value="Genomic_DNA"/>
</dbReference>
<dbReference type="Pfam" id="PF23096">
    <property type="entry name" value="HEAT_PSME4"/>
    <property type="match status" value="1"/>
</dbReference>
<dbReference type="GO" id="GO:0016020">
    <property type="term" value="C:membrane"/>
    <property type="evidence" value="ECO:0007669"/>
    <property type="project" value="UniProtKB-SubCell"/>
</dbReference>
<comment type="subcellular location">
    <subcellularLocation>
        <location evidence="3">Cytoplasm</location>
    </subcellularLocation>
    <subcellularLocation>
        <location evidence="2">Membrane</location>
        <topology evidence="2">Multi-pass membrane protein</topology>
    </subcellularLocation>
    <subcellularLocation>
        <location evidence="1">Nucleus</location>
    </subcellularLocation>
</comment>
<dbReference type="GO" id="GO:0005829">
    <property type="term" value="C:cytosol"/>
    <property type="evidence" value="ECO:0007669"/>
    <property type="project" value="TreeGrafter"/>
</dbReference>
<dbReference type="Pfam" id="PF16507">
    <property type="entry name" value="HEAT_PSME4_mid"/>
    <property type="match status" value="2"/>
</dbReference>
<dbReference type="InterPro" id="IPR032430">
    <property type="entry name" value="Blm10_mid"/>
</dbReference>
<dbReference type="Proteomes" id="UP000045706">
    <property type="component" value="Unassembled WGS sequence"/>
</dbReference>
<dbReference type="GO" id="GO:0070628">
    <property type="term" value="F:proteasome binding"/>
    <property type="evidence" value="ECO:0007669"/>
    <property type="project" value="InterPro"/>
</dbReference>
<dbReference type="CDD" id="cd12829">
    <property type="entry name" value="Alr1p-like"/>
    <property type="match status" value="1"/>
</dbReference>
<dbReference type="InterPro" id="IPR044089">
    <property type="entry name" value="Alr1-like"/>
</dbReference>
<sequence length="1910" mass="217458">METNHFPMVTSDGDFMELSPRISSDSKQAHGMTTAQQQPKPIRFSFFSSAWESTLHAAEFGDLLLPGEDVRNLFHASQETANGVWWLHLNNPTPTEVVAISSAFGIHPLTIEDISTQESREKIELFPSYYFASFRSFHVVEEPEGIEFEPFSMYLVVFREGIITFSFAPETHASKVRFRISQLTEHVSLSSDWICYALIDDIVDSFLPAITQIEREADKIEDEVFITRPEDHQAFLQRMSRSRANLTGLMRLLGGKVDVLRAFVKRCNENYKVTPRMDIGLYLGDIQDHVVTMINSLVQFETILSRCRSNYLAQLSIDNVTQGNRTNEFLSRITVIASVLVPLNLVCFLFGMNVRIFAAIMDEAPGPQPTNAAMTLSAASHAHHLTSHFSSVETISRTNSPGPPYAKADEDDTKRYRPRTFSYFDHLPFPVEEEGERDVALAGILKELYIAIKAEDFSPGALHWTRELQGWLNLKFEMTRELRATLAKLYYHLCLAPGLDPTAADRFLKMVVILTRKFHYLKPVDDLILDWRPLWREVKALVLPSEVPAHQSSRRKSHKQLWKLCLHAQTYFDPKDRREMLEEFLPFFSTSDLSDAYIVMGMVNALLPTTAASESEPCALPQDFMPTVFHLWSLVARSKTFDVHLIDLSSRLARDMLQTKHVPFGAHGIFTREQSDVLFTAVLRLTDIPVGQANSPYTSLDYQAGLGMYLEKDKKKYPTAYLIARFLIYSLSPKCLEEESSIISSLEGLLEAVDTFYHPSNAGSWTTFLGQFTLYLTDIFVSRWNREQSEELDIPADRKISPALKRRFVLALRERGLDVGDWGKTTKPADLSIQWHRPSPQEIEFAVELFDAQTKGAAEKLDLLMSDNSPVPRKGKNKEWSDEVSRLLSQIRLVISGMATLFDPKRASGGLNGAVGSSAGADIEGDVPMEDDSDDPLAEAAEDEETRPQYRYQAGYLLLSDDPAYRKIHDLREDLGRLLSRTHHFLNTSVEDDVPCFTALYAAYRTWITDVGIERSAHPLERHLRLYKSDIAAFKISGLRKIYPRPLLIKRADAYQLLRVKHNASARQKSELDKRLLLDLAESCTSLYADVRRVAQSSLESSLKALIGGRPMVIPIIMEKLRTSIEDVDHDRIKGALYTLFFTSLLKTLVKDWRFAPDALRLYMKAGNIDKPSIQNLVAGAVYQMFDFGKPFERMIIVNSELVDQIKPPSDCASAIDSRHNFIVSRRARVEKKKAALGLELTEWSKGAHWKIAGRCVIFAINLSLRFNTLAPAELIDLIAKGANDTHPGLRMHYISALTTLFEAIDMRAAYDHKYENYLLEKEKDRNKVIVPVPQGDAEFTERFLSSFSKPETPEYMVNTDHPGWLVWGKKFVAYRAKPMPFTAYDEVETAVRQQIGAIVNKEWMRTCFEYLKQEPRDTSADRFRMTNVFMLMHVFDLMHYGGTSVTLADVEELTKETYGDGSDKHQHRATAEILGALLTGSSDDPPDFRQKVWAFAAPMLLKIIGEDLTPENLMYWLTCLHLIMGSKDPRRSQEIIEHLVSFRLDMTSNAAFKEASKIQLLESAVSDLGWHFRHEKPILENFLAHLDHPYKTVREAMGRVIASIYRTRYHESYETVEKLLAANKEASSIGIRPYQPTEDFTATILEVFERIEKWRHERTPGQNTPSSYTAGSKTVLTWLDSALSQQDCTQLVQFFPQPFMEQLLHMMDVKEDPELMKLAYHVYRHLPNIPFRTGEDDSFIDALIRIGRTSPSWHQRLRALVNMQVIYFRRLFLTNKDQRGRLFDAVSDMLADQQLELRTNPMPKKKLPGTETPIDSHKQVTRRHAAVLGLGALVEAFPYATPPPTWMPEVLATLANGAASDPGIVGKATKSILSDFKKTRQDSWSVDKKYFTEEQLDALEGVLWKSYFA</sequence>
<organism evidence="19 20">
    <name type="scientific">Verticillium longisporum</name>
    <name type="common">Verticillium dahliae var. longisporum</name>
    <dbReference type="NCBI Taxonomy" id="100787"/>
    <lineage>
        <taxon>Eukaryota</taxon>
        <taxon>Fungi</taxon>
        <taxon>Dikarya</taxon>
        <taxon>Ascomycota</taxon>
        <taxon>Pezizomycotina</taxon>
        <taxon>Sordariomycetes</taxon>
        <taxon>Hypocreomycetidae</taxon>
        <taxon>Glomerellales</taxon>
        <taxon>Plectosphaerellaceae</taxon>
        <taxon>Verticillium</taxon>
    </lineage>
</organism>
<comment type="similarity">
    <text evidence="5">Belongs to the CorA metal ion transporter (MIT) (TC 1.A.35) family.</text>
</comment>
<dbReference type="PANTHER" id="PTHR32170">
    <property type="entry name" value="PROTEASOME ACTIVATOR COMPLEX SUBUNIT 4"/>
    <property type="match status" value="1"/>
</dbReference>
<feature type="compositionally biased region" description="Acidic residues" evidence="14">
    <location>
        <begin position="923"/>
        <end position="945"/>
    </location>
</feature>
<dbReference type="InterPro" id="IPR045861">
    <property type="entry name" value="CorA_cytoplasmic_dom"/>
</dbReference>
<dbReference type="InterPro" id="IPR035309">
    <property type="entry name" value="PSME4"/>
</dbReference>
<keyword evidence="9" id="KW-0227">DNA damage</keyword>
<dbReference type="PANTHER" id="PTHR32170:SF3">
    <property type="entry name" value="PROTEASOME ACTIVATOR COMPLEX SUBUNIT 4"/>
    <property type="match status" value="1"/>
</dbReference>
<evidence type="ECO:0000256" key="12">
    <source>
        <dbReference type="ARBA" id="ARBA00023204"/>
    </source>
</evidence>
<evidence type="ECO:0000256" key="5">
    <source>
        <dbReference type="ARBA" id="ARBA00009765"/>
    </source>
</evidence>
<keyword evidence="11" id="KW-0472">Membrane</keyword>
<evidence type="ECO:0000313" key="20">
    <source>
        <dbReference type="Proteomes" id="UP000045706"/>
    </source>
</evidence>
<dbReference type="GO" id="GO:0016504">
    <property type="term" value="F:peptidase activator activity"/>
    <property type="evidence" value="ECO:0007669"/>
    <property type="project" value="InterPro"/>
</dbReference>
<feature type="domain" description="Proteasome activator Blm10 middle HEAT repeats region" evidence="16">
    <location>
        <begin position="817"/>
        <end position="902"/>
    </location>
</feature>
<dbReference type="GO" id="GO:0010499">
    <property type="term" value="P:proteasomal ubiquitin-independent protein catabolic process"/>
    <property type="evidence" value="ECO:0007669"/>
    <property type="project" value="TreeGrafter"/>
</dbReference>
<keyword evidence="7" id="KW-0812">Transmembrane</keyword>
<keyword evidence="6" id="KW-0963">Cytoplasm</keyword>
<evidence type="ECO:0000259" key="17">
    <source>
        <dbReference type="Pfam" id="PF16547"/>
    </source>
</evidence>
<dbReference type="SUPFAM" id="SSF144083">
    <property type="entry name" value="Magnesium transport protein CorA, transmembrane region"/>
    <property type="match status" value="1"/>
</dbReference>
<evidence type="ECO:0000256" key="6">
    <source>
        <dbReference type="ARBA" id="ARBA00022490"/>
    </source>
</evidence>
<evidence type="ECO:0000259" key="16">
    <source>
        <dbReference type="Pfam" id="PF16507"/>
    </source>
</evidence>
<dbReference type="Pfam" id="PF01544">
    <property type="entry name" value="CorA"/>
    <property type="match status" value="1"/>
</dbReference>
<dbReference type="Pfam" id="PF16547">
    <property type="entry name" value="BLM10_N"/>
    <property type="match status" value="1"/>
</dbReference>
<keyword evidence="8" id="KW-0677">Repeat</keyword>
<evidence type="ECO:0000256" key="4">
    <source>
        <dbReference type="ARBA" id="ARBA00005739"/>
    </source>
</evidence>
<reference evidence="20" key="1">
    <citation type="submission" date="2015-05" db="EMBL/GenBank/DDBJ databases">
        <authorList>
            <person name="Fogelqvist Johan"/>
        </authorList>
    </citation>
    <scope>NUCLEOTIDE SEQUENCE [LARGE SCALE GENOMIC DNA]</scope>
</reference>
<keyword evidence="13" id="KW-0539">Nucleus</keyword>
<dbReference type="SUPFAM" id="SSF48371">
    <property type="entry name" value="ARM repeat"/>
    <property type="match status" value="1"/>
</dbReference>
<keyword evidence="10" id="KW-1133">Transmembrane helix</keyword>
<dbReference type="GO" id="GO:0005634">
    <property type="term" value="C:nucleus"/>
    <property type="evidence" value="ECO:0007669"/>
    <property type="project" value="UniProtKB-SubCell"/>
</dbReference>
<feature type="domain" description="Proteasome activator Blm10 N-terminal" evidence="17">
    <location>
        <begin position="393"/>
        <end position="460"/>
    </location>
</feature>
<evidence type="ECO:0000256" key="8">
    <source>
        <dbReference type="ARBA" id="ARBA00022737"/>
    </source>
</evidence>
<dbReference type="Gene3D" id="3.30.460.20">
    <property type="entry name" value="CorA soluble domain-like"/>
    <property type="match status" value="1"/>
</dbReference>
<dbReference type="InterPro" id="IPR021843">
    <property type="entry name" value="PSME4_C"/>
</dbReference>
<feature type="domain" description="Proteasome activator complex subunit 4-like HEAT repeat-like" evidence="18">
    <location>
        <begin position="1361"/>
        <end position="1563"/>
    </location>
</feature>
<evidence type="ECO:0000256" key="10">
    <source>
        <dbReference type="ARBA" id="ARBA00022989"/>
    </source>
</evidence>
<evidence type="ECO:0000256" key="14">
    <source>
        <dbReference type="SAM" id="MobiDB-lite"/>
    </source>
</evidence>
<feature type="domain" description="Proteasome activator Blm10 middle HEAT repeats region" evidence="16">
    <location>
        <begin position="746"/>
        <end position="814"/>
    </location>
</feature>
<evidence type="ECO:0000259" key="15">
    <source>
        <dbReference type="Pfam" id="PF11919"/>
    </source>
</evidence>
<feature type="domain" description="Proteasome activator complex subunit 4 C-terminal" evidence="15">
    <location>
        <begin position="1822"/>
        <end position="1910"/>
    </location>
</feature>
<dbReference type="SUPFAM" id="SSF143865">
    <property type="entry name" value="CorA soluble domain-like"/>
    <property type="match status" value="1"/>
</dbReference>
<dbReference type="InterPro" id="IPR045863">
    <property type="entry name" value="CorA_TM1_TM2"/>
</dbReference>
<feature type="region of interest" description="Disordered" evidence="14">
    <location>
        <begin position="917"/>
        <end position="946"/>
    </location>
</feature>
<dbReference type="InterPro" id="IPR002523">
    <property type="entry name" value="MgTranspt_CorA/ZnTranspt_ZntB"/>
</dbReference>
<dbReference type="InterPro" id="IPR032372">
    <property type="entry name" value="Blm10_N"/>
</dbReference>
<gene>
    <name evidence="19" type="ORF">BN1723_004729</name>
</gene>
<comment type="similarity">
    <text evidence="4">Belongs to the BLM10 family.</text>
</comment>
<evidence type="ECO:0000256" key="9">
    <source>
        <dbReference type="ARBA" id="ARBA00022763"/>
    </source>
</evidence>
<dbReference type="GO" id="GO:0006281">
    <property type="term" value="P:DNA repair"/>
    <property type="evidence" value="ECO:0007669"/>
    <property type="project" value="UniProtKB-KW"/>
</dbReference>
<name>A0A0G4N0G3_VERLO</name>
<dbReference type="Pfam" id="PF11919">
    <property type="entry name" value="PSME4_C"/>
    <property type="match status" value="1"/>
</dbReference>